<feature type="domain" description="Leucine-binding protein" evidence="3">
    <location>
        <begin position="48"/>
        <end position="388"/>
    </location>
</feature>
<dbReference type="Proteomes" id="UP001165378">
    <property type="component" value="Unassembled WGS sequence"/>
</dbReference>
<evidence type="ECO:0000313" key="5">
    <source>
        <dbReference type="Proteomes" id="UP001165378"/>
    </source>
</evidence>
<organism evidence="4 5">
    <name type="scientific">Yinghuangia soli</name>
    <dbReference type="NCBI Taxonomy" id="2908204"/>
    <lineage>
        <taxon>Bacteria</taxon>
        <taxon>Bacillati</taxon>
        <taxon>Actinomycetota</taxon>
        <taxon>Actinomycetes</taxon>
        <taxon>Kitasatosporales</taxon>
        <taxon>Streptomycetaceae</taxon>
        <taxon>Yinghuangia</taxon>
    </lineage>
</organism>
<dbReference type="CDD" id="cd06343">
    <property type="entry name" value="PBP1_ABC_ligand_binding-like"/>
    <property type="match status" value="1"/>
</dbReference>
<keyword evidence="2" id="KW-0732">Signal</keyword>
<dbReference type="AlphaFoldDB" id="A0AA41U5E0"/>
<evidence type="ECO:0000256" key="2">
    <source>
        <dbReference type="ARBA" id="ARBA00022729"/>
    </source>
</evidence>
<dbReference type="Gene3D" id="3.40.50.2300">
    <property type="match status" value="2"/>
</dbReference>
<proteinExistence type="inferred from homology"/>
<keyword evidence="5" id="KW-1185">Reference proteome</keyword>
<evidence type="ECO:0000259" key="3">
    <source>
        <dbReference type="Pfam" id="PF13458"/>
    </source>
</evidence>
<dbReference type="InterPro" id="IPR028081">
    <property type="entry name" value="Leu-bd"/>
</dbReference>
<protein>
    <submittedName>
        <fullName evidence="4">ABC transporter substrate-binding protein</fullName>
    </submittedName>
</protein>
<dbReference type="SUPFAM" id="SSF53822">
    <property type="entry name" value="Periplasmic binding protein-like I"/>
    <property type="match status" value="1"/>
</dbReference>
<dbReference type="InterPro" id="IPR028082">
    <property type="entry name" value="Peripla_BP_I"/>
</dbReference>
<comment type="similarity">
    <text evidence="1">Belongs to the leucine-binding protein family.</text>
</comment>
<accession>A0AA41U5E0</accession>
<evidence type="ECO:0000313" key="4">
    <source>
        <dbReference type="EMBL" id="MCF2533865.1"/>
    </source>
</evidence>
<evidence type="ECO:0000256" key="1">
    <source>
        <dbReference type="ARBA" id="ARBA00010062"/>
    </source>
</evidence>
<reference evidence="4" key="1">
    <citation type="submission" date="2022-01" db="EMBL/GenBank/DDBJ databases">
        <title>Genome-Based Taxonomic Classification of the Phylum Actinobacteria.</title>
        <authorList>
            <person name="Gao Y."/>
        </authorList>
    </citation>
    <scope>NUCLEOTIDE SEQUENCE</scope>
    <source>
        <strain evidence="4">KLBMP 8922</strain>
    </source>
</reference>
<name>A0AA41U5E0_9ACTN</name>
<dbReference type="PROSITE" id="PS51257">
    <property type="entry name" value="PROKAR_LIPOPROTEIN"/>
    <property type="match status" value="1"/>
</dbReference>
<sequence>MHTRVAVALAASVLVAVTGCSSKSAGPKAENVDAAGFKSGPGVTDKSISLGVLTDLSGPAAALGKSAVQAQQLYLDQVNAQGGVCGRQIKLEVRDHAYDVQKAVAAYAEIQPNVAAFAQILGSAQTSALVDSIERDKVMTLIGGNPAAMLGHRHLQLINPTYDIEMINGVDFLVTKAGLKPGDKIGVVFQDGDYGSNAAEGVRFAAKKAGLEPVEQTIKATDTDMTAQVSALRAAGVKAITFSGTPAQTASLVGVAAATGLTVPVLGSSPSFVPQLMATPAKAALTKMFYLSSGVPALGGDEPAVRKLVADYQQKYPNEQLNQAVEVGAVNGAVMVETLKLACAAKDFTREGITDALRSLTKFTSGLGEVQDFSDPARVPSRKTYVLQPAEGVPGSLKTVQPATEAPGVADYLAAKH</sequence>
<comment type="caution">
    <text evidence="4">The sequence shown here is derived from an EMBL/GenBank/DDBJ whole genome shotgun (WGS) entry which is preliminary data.</text>
</comment>
<dbReference type="PANTHER" id="PTHR47235:SF1">
    <property type="entry name" value="BLR6548 PROTEIN"/>
    <property type="match status" value="1"/>
</dbReference>
<dbReference type="RefSeq" id="WP_235058628.1">
    <property type="nucleotide sequence ID" value="NZ_JAKFHA010000063.1"/>
</dbReference>
<dbReference type="EMBL" id="JAKFHA010000063">
    <property type="protein sequence ID" value="MCF2533865.1"/>
    <property type="molecule type" value="Genomic_DNA"/>
</dbReference>
<dbReference type="Pfam" id="PF13458">
    <property type="entry name" value="Peripla_BP_6"/>
    <property type="match status" value="1"/>
</dbReference>
<gene>
    <name evidence="4" type="ORF">LZ495_42525</name>
</gene>
<dbReference type="PANTHER" id="PTHR47235">
    <property type="entry name" value="BLR6548 PROTEIN"/>
    <property type="match status" value="1"/>
</dbReference>